<dbReference type="PANTHER" id="PTHR10117">
    <property type="entry name" value="TRANSIENT RECEPTOR POTENTIAL CHANNEL"/>
    <property type="match status" value="1"/>
</dbReference>
<dbReference type="PROSITE" id="PS50088">
    <property type="entry name" value="ANK_REPEAT"/>
    <property type="match status" value="1"/>
</dbReference>
<feature type="transmembrane region" description="Helical" evidence="12">
    <location>
        <begin position="591"/>
        <end position="612"/>
    </location>
</feature>
<comment type="subcellular location">
    <subcellularLocation>
        <location evidence="1">Membrane</location>
        <topology evidence="1">Multi-pass membrane protein</topology>
    </subcellularLocation>
</comment>
<keyword evidence="9" id="KW-0407">Ion channel</keyword>
<dbReference type="SMART" id="SM00248">
    <property type="entry name" value="ANK"/>
    <property type="match status" value="2"/>
</dbReference>
<evidence type="ECO:0000256" key="3">
    <source>
        <dbReference type="ARBA" id="ARBA00022692"/>
    </source>
</evidence>
<dbReference type="PROSITE" id="PS50297">
    <property type="entry name" value="ANK_REP_REGION"/>
    <property type="match status" value="1"/>
</dbReference>
<keyword evidence="7" id="KW-0406">Ion transport</keyword>
<evidence type="ECO:0000256" key="5">
    <source>
        <dbReference type="ARBA" id="ARBA00022989"/>
    </source>
</evidence>
<dbReference type="Gene3D" id="1.25.40.20">
    <property type="entry name" value="Ankyrin repeat-containing domain"/>
    <property type="match status" value="1"/>
</dbReference>
<evidence type="ECO:0000256" key="6">
    <source>
        <dbReference type="ARBA" id="ARBA00023043"/>
    </source>
</evidence>
<feature type="transmembrane region" description="Helical" evidence="12">
    <location>
        <begin position="360"/>
        <end position="379"/>
    </location>
</feature>
<dbReference type="InterPro" id="IPR036770">
    <property type="entry name" value="Ankyrin_rpt-contain_sf"/>
</dbReference>
<accession>A0A9N9THL1</accession>
<dbReference type="OrthoDB" id="2373987at2759"/>
<feature type="region of interest" description="Disordered" evidence="11">
    <location>
        <begin position="1"/>
        <end position="30"/>
    </location>
</feature>
<name>A0A9N9THL1_PHYSR</name>
<dbReference type="EMBL" id="OU900095">
    <property type="protein sequence ID" value="CAG9858727.1"/>
    <property type="molecule type" value="Genomic_DNA"/>
</dbReference>
<evidence type="ECO:0000313" key="14">
    <source>
        <dbReference type="EMBL" id="CAG9858727.1"/>
    </source>
</evidence>
<evidence type="ECO:0000256" key="10">
    <source>
        <dbReference type="PROSITE-ProRule" id="PRU00023"/>
    </source>
</evidence>
<evidence type="ECO:0000256" key="11">
    <source>
        <dbReference type="SAM" id="MobiDB-lite"/>
    </source>
</evidence>
<dbReference type="GO" id="GO:0005886">
    <property type="term" value="C:plasma membrane"/>
    <property type="evidence" value="ECO:0007669"/>
    <property type="project" value="TreeGrafter"/>
</dbReference>
<evidence type="ECO:0000256" key="7">
    <source>
        <dbReference type="ARBA" id="ARBA00023065"/>
    </source>
</evidence>
<dbReference type="GO" id="GO:0051480">
    <property type="term" value="P:regulation of cytosolic calcium ion concentration"/>
    <property type="evidence" value="ECO:0007669"/>
    <property type="project" value="TreeGrafter"/>
</dbReference>
<feature type="transmembrane region" description="Helical" evidence="12">
    <location>
        <begin position="433"/>
        <end position="452"/>
    </location>
</feature>
<dbReference type="InterPro" id="IPR013555">
    <property type="entry name" value="TRP_dom"/>
</dbReference>
<keyword evidence="5 12" id="KW-1133">Transmembrane helix</keyword>
<dbReference type="InterPro" id="IPR005821">
    <property type="entry name" value="Ion_trans_dom"/>
</dbReference>
<feature type="domain" description="Transient receptor ion channel" evidence="13">
    <location>
        <begin position="208"/>
        <end position="271"/>
    </location>
</feature>
<proteinExistence type="predicted"/>
<evidence type="ECO:0000259" key="13">
    <source>
        <dbReference type="SMART" id="SM01420"/>
    </source>
</evidence>
<dbReference type="InterPro" id="IPR002110">
    <property type="entry name" value="Ankyrin_rpt"/>
</dbReference>
<dbReference type="Pfam" id="PF00023">
    <property type="entry name" value="Ank"/>
    <property type="match status" value="1"/>
</dbReference>
<evidence type="ECO:0000313" key="15">
    <source>
        <dbReference type="Proteomes" id="UP001153712"/>
    </source>
</evidence>
<dbReference type="Proteomes" id="UP001153712">
    <property type="component" value="Chromosome 2"/>
</dbReference>
<keyword evidence="3 12" id="KW-0812">Transmembrane</keyword>
<evidence type="ECO:0000256" key="4">
    <source>
        <dbReference type="ARBA" id="ARBA00022737"/>
    </source>
</evidence>
<dbReference type="InterPro" id="IPR002153">
    <property type="entry name" value="TRPC_channel"/>
</dbReference>
<dbReference type="PANTHER" id="PTHR10117:SF54">
    <property type="entry name" value="TRANSIENT RECEPTOR POTENTIAL-GAMMA PROTEIN"/>
    <property type="match status" value="1"/>
</dbReference>
<keyword evidence="4" id="KW-0677">Repeat</keyword>
<feature type="repeat" description="ANK" evidence="10">
    <location>
        <begin position="173"/>
        <end position="205"/>
    </location>
</feature>
<organism evidence="14 15">
    <name type="scientific">Phyllotreta striolata</name>
    <name type="common">Striped flea beetle</name>
    <name type="synonym">Crioceris striolata</name>
    <dbReference type="NCBI Taxonomy" id="444603"/>
    <lineage>
        <taxon>Eukaryota</taxon>
        <taxon>Metazoa</taxon>
        <taxon>Ecdysozoa</taxon>
        <taxon>Arthropoda</taxon>
        <taxon>Hexapoda</taxon>
        <taxon>Insecta</taxon>
        <taxon>Pterygota</taxon>
        <taxon>Neoptera</taxon>
        <taxon>Endopterygota</taxon>
        <taxon>Coleoptera</taxon>
        <taxon>Polyphaga</taxon>
        <taxon>Cucujiformia</taxon>
        <taxon>Chrysomeloidea</taxon>
        <taxon>Chrysomelidae</taxon>
        <taxon>Galerucinae</taxon>
        <taxon>Alticini</taxon>
        <taxon>Phyllotreta</taxon>
    </lineage>
</organism>
<keyword evidence="8 12" id="KW-0472">Membrane</keyword>
<feature type="transmembrane region" description="Helical" evidence="12">
    <location>
        <begin position="506"/>
        <end position="528"/>
    </location>
</feature>
<keyword evidence="15" id="KW-1185">Reference proteome</keyword>
<evidence type="ECO:0000256" key="1">
    <source>
        <dbReference type="ARBA" id="ARBA00004141"/>
    </source>
</evidence>
<evidence type="ECO:0000256" key="2">
    <source>
        <dbReference type="ARBA" id="ARBA00022448"/>
    </source>
</evidence>
<dbReference type="SMART" id="SM01420">
    <property type="entry name" value="TRP_2"/>
    <property type="match status" value="1"/>
</dbReference>
<dbReference type="AlphaFoldDB" id="A0A9N9THL1"/>
<feature type="transmembrane region" description="Helical" evidence="12">
    <location>
        <begin position="640"/>
        <end position="662"/>
    </location>
</feature>
<dbReference type="GO" id="GO:0015279">
    <property type="term" value="F:store-operated calcium channel activity"/>
    <property type="evidence" value="ECO:0007669"/>
    <property type="project" value="TreeGrafter"/>
</dbReference>
<keyword evidence="2" id="KW-0813">Transport</keyword>
<dbReference type="PRINTS" id="PR01097">
    <property type="entry name" value="TRNSRECEPTRP"/>
</dbReference>
<feature type="transmembrane region" description="Helical" evidence="12">
    <location>
        <begin position="548"/>
        <end position="570"/>
    </location>
</feature>
<evidence type="ECO:0000256" key="12">
    <source>
        <dbReference type="SAM" id="Phobius"/>
    </source>
</evidence>
<feature type="transmembrane region" description="Helical" evidence="12">
    <location>
        <begin position="464"/>
        <end position="485"/>
    </location>
</feature>
<dbReference type="SUPFAM" id="SSF48403">
    <property type="entry name" value="Ankyrin repeat"/>
    <property type="match status" value="1"/>
</dbReference>
<gene>
    <name evidence="14" type="ORF">PHYEVI_LOCUS5114</name>
</gene>
<evidence type="ECO:0000256" key="9">
    <source>
        <dbReference type="ARBA" id="ARBA00023303"/>
    </source>
</evidence>
<dbReference type="Pfam" id="PF00520">
    <property type="entry name" value="Ion_trans"/>
    <property type="match status" value="1"/>
</dbReference>
<reference evidence="14" key="1">
    <citation type="submission" date="2022-01" db="EMBL/GenBank/DDBJ databases">
        <authorList>
            <person name="King R."/>
        </authorList>
    </citation>
    <scope>NUCLEOTIDE SEQUENCE</scope>
</reference>
<dbReference type="Pfam" id="PF08344">
    <property type="entry name" value="TRP_2"/>
    <property type="match status" value="1"/>
</dbReference>
<protein>
    <recommendedName>
        <fullName evidence="13">Transient receptor ion channel domain-containing protein</fullName>
    </recommendedName>
</protein>
<evidence type="ECO:0000256" key="8">
    <source>
        <dbReference type="ARBA" id="ARBA00023136"/>
    </source>
</evidence>
<dbReference type="GO" id="GO:0034703">
    <property type="term" value="C:cation channel complex"/>
    <property type="evidence" value="ECO:0007669"/>
    <property type="project" value="TreeGrafter"/>
</dbReference>
<feature type="compositionally biased region" description="Pro residues" evidence="11">
    <location>
        <begin position="13"/>
        <end position="24"/>
    </location>
</feature>
<dbReference type="GO" id="GO:0070679">
    <property type="term" value="F:inositol 1,4,5 trisphosphate binding"/>
    <property type="evidence" value="ECO:0007669"/>
    <property type="project" value="TreeGrafter"/>
</dbReference>
<keyword evidence="6 10" id="KW-0040">ANK repeat</keyword>
<sequence>MAEQNYNPHSPASTPPPPPPPPPLSSHAFLPTSRPPIQSLGFPYRKLSEDVDMLVPIPSIILPQLQETEKRFFELVASGDVFAVKEYLDQNPNININCTNFQGVTALLIAVQAHFDAMVEYLLTQPGIDIGDCVLHAVKDNQPNILAMLLDKLSVTAPSLEYVGVTHSSDFPDYVTPLILAAQCGHYEIIKMLIERGHTISKPHAPACRCSECKMHLENDDTLHSESLKLNLYRAVANPAYLCYSTYDPILAAFQLSKELTDSSFLIPEFRVAYKELAAEVSMFAVDLIACVRSTTEMELILTQSGGQESAHGFTYPRLFLAMDYKQKAFVAHPNTQQIVEAAWCGDWNTYKLKPVVLKLFYPIGRIFMLPVISIMSMFTPNNAMVRHWSIPLNKMISHIASYSVFLLLIFLESNIDKTKQKRKPPNSGLEPVIIIFVAGNIWNTARMFILIGPERFFRSLWNWHSVINNMLFIMTFLFWLASYIDAKNNDQIDLERKYWHHLDPLLISEGCFAIATIMAFFKLMFFCRLNYYMGPLQISLGKMCADLAKYIIIFTIVIISFSSGLCRFYQYYDGMVKIDVNQIKTQQVSSFVNFAATLKTFFWAILCMAPLESADVVIENLPGESPDTTIINSHEFTEAVGYIAFALFEVLIVIMILNMLIATMSATFQRVIDNLDVEWTFGKTDFYLEYMLQSTNPSPFNLIPTPTGVATFMDNVNERKSSNTKCCKMAENKPSIERSKLSYFEYPALMTSLVQRYFREKDNAVSGPTDADLLKQEIHELKNLLAQIIEEK</sequence>
<feature type="transmembrane region" description="Helical" evidence="12">
    <location>
        <begin position="391"/>
        <end position="412"/>
    </location>
</feature>